<name>A0ABX0QAX7_9BACT</name>
<reference evidence="3" key="1">
    <citation type="submission" date="2019-09" db="EMBL/GenBank/DDBJ databases">
        <authorList>
            <person name="Jung D.-H."/>
        </authorList>
    </citation>
    <scope>NUCLEOTIDE SEQUENCE [LARGE SCALE GENOMIC DNA]</scope>
    <source>
        <strain evidence="3">JA-25</strain>
    </source>
</reference>
<evidence type="ECO:0000313" key="2">
    <source>
        <dbReference type="EMBL" id="NID09184.1"/>
    </source>
</evidence>
<evidence type="ECO:0000259" key="1">
    <source>
        <dbReference type="Pfam" id="PF03466"/>
    </source>
</evidence>
<dbReference type="EMBL" id="WAEL01000001">
    <property type="protein sequence ID" value="NID09184.1"/>
    <property type="molecule type" value="Genomic_DNA"/>
</dbReference>
<organism evidence="2 3">
    <name type="scientific">Fibrivirga algicola</name>
    <dbReference type="NCBI Taxonomy" id="2950420"/>
    <lineage>
        <taxon>Bacteria</taxon>
        <taxon>Pseudomonadati</taxon>
        <taxon>Bacteroidota</taxon>
        <taxon>Cytophagia</taxon>
        <taxon>Cytophagales</taxon>
        <taxon>Spirosomataceae</taxon>
        <taxon>Fibrivirga</taxon>
    </lineage>
</organism>
<evidence type="ECO:0000313" key="3">
    <source>
        <dbReference type="Proteomes" id="UP000606008"/>
    </source>
</evidence>
<dbReference type="Pfam" id="PF03466">
    <property type="entry name" value="LysR_substrate"/>
    <property type="match status" value="1"/>
</dbReference>
<feature type="domain" description="LysR substrate-binding" evidence="1">
    <location>
        <begin position="3"/>
        <end position="138"/>
    </location>
</feature>
<dbReference type="Proteomes" id="UP000606008">
    <property type="component" value="Unassembled WGS sequence"/>
</dbReference>
<comment type="caution">
    <text evidence="2">The sequence shown here is derived from an EMBL/GenBank/DDBJ whole genome shotgun (WGS) entry which is preliminary data.</text>
</comment>
<dbReference type="InterPro" id="IPR005119">
    <property type="entry name" value="LysR_subst-bd"/>
</dbReference>
<accession>A0ABX0QAX7</accession>
<gene>
    <name evidence="2" type="ORF">F7231_03285</name>
</gene>
<proteinExistence type="predicted"/>
<dbReference type="SUPFAM" id="SSF53850">
    <property type="entry name" value="Periplasmic binding protein-like II"/>
    <property type="match status" value="1"/>
</dbReference>
<sequence>MQQDLDKGVMDLIITSKKGNQPDLRYTPFSNERIVLVSGAKSASGPLQTFLLANQFKAAKTWLKEQVWYNTAEDMDTLKKFWHLNFGRHPEFRPNCIVPTICSIVRCLSGGEGFAIVPDFLCRDEIDAGKVKLVWKGQHVLENTLYFGMCTKTIYADEIRQMKEIVEKQAA</sequence>
<protein>
    <recommendedName>
        <fullName evidence="1">LysR substrate-binding domain-containing protein</fullName>
    </recommendedName>
</protein>
<reference evidence="3" key="2">
    <citation type="submission" date="2023-07" db="EMBL/GenBank/DDBJ databases">
        <authorList>
            <person name="Jung D.-H."/>
        </authorList>
    </citation>
    <scope>NUCLEOTIDE SEQUENCE [LARGE SCALE GENOMIC DNA]</scope>
    <source>
        <strain evidence="3">JA-25</strain>
    </source>
</reference>
<keyword evidence="3" id="KW-1185">Reference proteome</keyword>